<reference evidence="2" key="1">
    <citation type="submission" date="2022-11" db="UniProtKB">
        <authorList>
            <consortium name="WormBaseParasite"/>
        </authorList>
    </citation>
    <scope>IDENTIFICATION</scope>
</reference>
<name>A0A915L9T3_ROMCU</name>
<dbReference type="Proteomes" id="UP000887565">
    <property type="component" value="Unplaced"/>
</dbReference>
<sequence length="98" mass="10778">MIRGYGGTRFRFMIRFSVDKAAISSNSRLSCLMQMALAYTAYLLRDYVNTPLRIGVCAGSGSRFPLAFPACPRRDGGGNGMTFLKAERERAGSVSLRD</sequence>
<evidence type="ECO:0000313" key="1">
    <source>
        <dbReference type="Proteomes" id="UP000887565"/>
    </source>
</evidence>
<organism evidence="1 2">
    <name type="scientific">Romanomermis culicivorax</name>
    <name type="common">Nematode worm</name>
    <dbReference type="NCBI Taxonomy" id="13658"/>
    <lineage>
        <taxon>Eukaryota</taxon>
        <taxon>Metazoa</taxon>
        <taxon>Ecdysozoa</taxon>
        <taxon>Nematoda</taxon>
        <taxon>Enoplea</taxon>
        <taxon>Dorylaimia</taxon>
        <taxon>Mermithida</taxon>
        <taxon>Mermithoidea</taxon>
        <taxon>Mermithidae</taxon>
        <taxon>Romanomermis</taxon>
    </lineage>
</organism>
<dbReference type="AlphaFoldDB" id="A0A915L9T3"/>
<keyword evidence="1" id="KW-1185">Reference proteome</keyword>
<proteinExistence type="predicted"/>
<evidence type="ECO:0000313" key="2">
    <source>
        <dbReference type="WBParaSite" id="nRc.2.0.1.t47173-RA"/>
    </source>
</evidence>
<dbReference type="WBParaSite" id="nRc.2.0.1.t47173-RA">
    <property type="protein sequence ID" value="nRc.2.0.1.t47173-RA"/>
    <property type="gene ID" value="nRc.2.0.1.g47173"/>
</dbReference>
<accession>A0A915L9T3</accession>
<protein>
    <submittedName>
        <fullName evidence="2">Uncharacterized protein</fullName>
    </submittedName>
</protein>